<gene>
    <name evidence="2" type="ORF">JOM49_000388</name>
</gene>
<evidence type="ECO:0000259" key="1">
    <source>
        <dbReference type="PROSITE" id="PS51340"/>
    </source>
</evidence>
<name>A0ABS4PHH8_9PSEU</name>
<reference evidence="2 3" key="1">
    <citation type="submission" date="2021-03" db="EMBL/GenBank/DDBJ databases">
        <title>Sequencing the genomes of 1000 actinobacteria strains.</title>
        <authorList>
            <person name="Klenk H.-P."/>
        </authorList>
    </citation>
    <scope>NUCLEOTIDE SEQUENCE [LARGE SCALE GENOMIC DNA]</scope>
    <source>
        <strain evidence="2 3">DSM 45510</strain>
    </source>
</reference>
<keyword evidence="3" id="KW-1185">Reference proteome</keyword>
<dbReference type="SUPFAM" id="SSF50800">
    <property type="entry name" value="PK beta-barrel domain-like"/>
    <property type="match status" value="1"/>
</dbReference>
<feature type="domain" description="MOSC" evidence="1">
    <location>
        <begin position="32"/>
        <end position="166"/>
    </location>
</feature>
<dbReference type="PANTHER" id="PTHR30212:SF2">
    <property type="entry name" value="PROTEIN YIIM"/>
    <property type="match status" value="1"/>
</dbReference>
<accession>A0ABS4PHH8</accession>
<protein>
    <submittedName>
        <fullName evidence="2">MOSC domain-containing protein YiiM</fullName>
    </submittedName>
</protein>
<dbReference type="PROSITE" id="PS51340">
    <property type="entry name" value="MOSC"/>
    <property type="match status" value="1"/>
</dbReference>
<dbReference type="Pfam" id="PF03473">
    <property type="entry name" value="MOSC"/>
    <property type="match status" value="1"/>
</dbReference>
<dbReference type="PANTHER" id="PTHR30212">
    <property type="entry name" value="PROTEIN YIIM"/>
    <property type="match status" value="1"/>
</dbReference>
<dbReference type="Gene3D" id="2.40.33.20">
    <property type="entry name" value="PK beta-barrel domain-like"/>
    <property type="match status" value="1"/>
</dbReference>
<proteinExistence type="predicted"/>
<dbReference type="InterPro" id="IPR005302">
    <property type="entry name" value="MoCF_Sase_C"/>
</dbReference>
<dbReference type="InterPro" id="IPR052353">
    <property type="entry name" value="Benzoxazolinone_Detox_Enz"/>
</dbReference>
<comment type="caution">
    <text evidence="2">The sequence shown here is derived from an EMBL/GenBank/DDBJ whole genome shotgun (WGS) entry which is preliminary data.</text>
</comment>
<sequence length="231" mass="24975">MTELLINGVFVGQPSVLGHQRGEPVLSGITKTRTGEARLELSEVNLTGDGQADLSVHGGPDKAVYAYPAEHYEGWVADAFDLEAGAVGENLSLLGAQEDTIRIGDVFSWGEAHVEVSQPRTPCYKLGMKTGRKDIIPAMIDSGRSGWYLRVRRTGTVPTTGALTLLDRDEASPTISELYLILYANPANLDDEQRAAYLELARRAVKAPALAEQFRQGLAGKLLRVEARDAG</sequence>
<dbReference type="RefSeq" id="WP_209662536.1">
    <property type="nucleotide sequence ID" value="NZ_JAGGMS010000001.1"/>
</dbReference>
<evidence type="ECO:0000313" key="3">
    <source>
        <dbReference type="Proteomes" id="UP000741013"/>
    </source>
</evidence>
<evidence type="ECO:0000313" key="2">
    <source>
        <dbReference type="EMBL" id="MBP2178862.1"/>
    </source>
</evidence>
<dbReference type="InterPro" id="IPR011037">
    <property type="entry name" value="Pyrv_Knase-like_insert_dom_sf"/>
</dbReference>
<dbReference type="Proteomes" id="UP000741013">
    <property type="component" value="Unassembled WGS sequence"/>
</dbReference>
<dbReference type="EMBL" id="JAGGMS010000001">
    <property type="protein sequence ID" value="MBP2178862.1"/>
    <property type="molecule type" value="Genomic_DNA"/>
</dbReference>
<organism evidence="2 3">
    <name type="scientific">Amycolatopsis magusensis</name>
    <dbReference type="NCBI Taxonomy" id="882444"/>
    <lineage>
        <taxon>Bacteria</taxon>
        <taxon>Bacillati</taxon>
        <taxon>Actinomycetota</taxon>
        <taxon>Actinomycetes</taxon>
        <taxon>Pseudonocardiales</taxon>
        <taxon>Pseudonocardiaceae</taxon>
        <taxon>Amycolatopsis</taxon>
    </lineage>
</organism>